<proteinExistence type="predicted"/>
<organism evidence="1 2">
    <name type="scientific">Frankliniella occidentalis</name>
    <name type="common">Western flower thrips</name>
    <name type="synonym">Euthrips occidentalis</name>
    <dbReference type="NCBI Taxonomy" id="133901"/>
    <lineage>
        <taxon>Eukaryota</taxon>
        <taxon>Metazoa</taxon>
        <taxon>Ecdysozoa</taxon>
        <taxon>Arthropoda</taxon>
        <taxon>Hexapoda</taxon>
        <taxon>Insecta</taxon>
        <taxon>Pterygota</taxon>
        <taxon>Neoptera</taxon>
        <taxon>Paraneoptera</taxon>
        <taxon>Thysanoptera</taxon>
        <taxon>Terebrantia</taxon>
        <taxon>Thripoidea</taxon>
        <taxon>Thripidae</taxon>
        <taxon>Frankliniella</taxon>
    </lineage>
</organism>
<accession>A0A9C6XCC8</accession>
<dbReference type="InterPro" id="IPR029058">
    <property type="entry name" value="AB_hydrolase_fold"/>
</dbReference>
<dbReference type="KEGG" id="foc:113203601"/>
<evidence type="ECO:0000313" key="2">
    <source>
        <dbReference type="RefSeq" id="XP_052132489.1"/>
    </source>
</evidence>
<dbReference type="OrthoDB" id="19653at2759"/>
<protein>
    <submittedName>
        <fullName evidence="2">Uncharacterized protein LOC113203601</fullName>
    </submittedName>
</protein>
<dbReference type="RefSeq" id="XP_052132489.1">
    <property type="nucleotide sequence ID" value="XM_052276529.1"/>
</dbReference>
<gene>
    <name evidence="2" type="primary">LOC113203601</name>
</gene>
<reference evidence="2" key="1">
    <citation type="submission" date="2025-08" db="UniProtKB">
        <authorList>
            <consortium name="RefSeq"/>
        </authorList>
    </citation>
    <scope>IDENTIFICATION</scope>
    <source>
        <tissue evidence="2">Whole organism</tissue>
    </source>
</reference>
<sequence length="189" mass="20616">MQPLRWAPVVENPSNDPGQSRFLARDPLSILEEGTFKSVPTVLGVNSREGLLWLTGKAPRTVARLLQRFDLDFSLVVRDLPFVWRRGREPSAAQVHRAALLIRGFFFGRQRIAMRTLPTFLDVSDGALGLPKLTPFPSLPSCSPSSSFTPTSFSTSACARPPPSTCVGPLLPSTCTAFPSMAGWDSSND</sequence>
<keyword evidence="1" id="KW-1185">Reference proteome</keyword>
<dbReference type="GeneID" id="113203601"/>
<evidence type="ECO:0000313" key="1">
    <source>
        <dbReference type="Proteomes" id="UP000504606"/>
    </source>
</evidence>
<name>A0A9C6XCC8_FRAOC</name>
<dbReference type="AlphaFoldDB" id="A0A9C6XCC8"/>
<dbReference type="Gene3D" id="3.40.50.1820">
    <property type="entry name" value="alpha/beta hydrolase"/>
    <property type="match status" value="1"/>
</dbReference>
<dbReference type="Proteomes" id="UP000504606">
    <property type="component" value="Unplaced"/>
</dbReference>